<feature type="chain" id="PRO_5022761594" description="Secreted protein" evidence="1">
    <location>
        <begin position="21"/>
        <end position="67"/>
    </location>
</feature>
<name>A0A5B7FB21_PORTR</name>
<organism evidence="2 3">
    <name type="scientific">Portunus trituberculatus</name>
    <name type="common">Swimming crab</name>
    <name type="synonym">Neptunus trituberculatus</name>
    <dbReference type="NCBI Taxonomy" id="210409"/>
    <lineage>
        <taxon>Eukaryota</taxon>
        <taxon>Metazoa</taxon>
        <taxon>Ecdysozoa</taxon>
        <taxon>Arthropoda</taxon>
        <taxon>Crustacea</taxon>
        <taxon>Multicrustacea</taxon>
        <taxon>Malacostraca</taxon>
        <taxon>Eumalacostraca</taxon>
        <taxon>Eucarida</taxon>
        <taxon>Decapoda</taxon>
        <taxon>Pleocyemata</taxon>
        <taxon>Brachyura</taxon>
        <taxon>Eubrachyura</taxon>
        <taxon>Portunoidea</taxon>
        <taxon>Portunidae</taxon>
        <taxon>Portuninae</taxon>
        <taxon>Portunus</taxon>
    </lineage>
</organism>
<evidence type="ECO:0000313" key="3">
    <source>
        <dbReference type="Proteomes" id="UP000324222"/>
    </source>
</evidence>
<keyword evidence="1" id="KW-0732">Signal</keyword>
<reference evidence="2 3" key="1">
    <citation type="submission" date="2019-05" db="EMBL/GenBank/DDBJ databases">
        <title>Another draft genome of Portunus trituberculatus and its Hox gene families provides insights of decapod evolution.</title>
        <authorList>
            <person name="Jeong J.-H."/>
            <person name="Song I."/>
            <person name="Kim S."/>
            <person name="Choi T."/>
            <person name="Kim D."/>
            <person name="Ryu S."/>
            <person name="Kim W."/>
        </authorList>
    </citation>
    <scope>NUCLEOTIDE SEQUENCE [LARGE SCALE GENOMIC DNA]</scope>
    <source>
        <tissue evidence="2">Muscle</tissue>
    </source>
</reference>
<feature type="signal peptide" evidence="1">
    <location>
        <begin position="1"/>
        <end position="20"/>
    </location>
</feature>
<dbReference type="Proteomes" id="UP000324222">
    <property type="component" value="Unassembled WGS sequence"/>
</dbReference>
<sequence>MARSQVGILLLVSQAAGALAANTSCLMWKGMMAPGMRKQMFSEVTWRKNEFSPRCALMMSGARLWRG</sequence>
<evidence type="ECO:0008006" key="4">
    <source>
        <dbReference type="Google" id="ProtNLM"/>
    </source>
</evidence>
<evidence type="ECO:0000313" key="2">
    <source>
        <dbReference type="EMBL" id="MPC42313.1"/>
    </source>
</evidence>
<gene>
    <name evidence="2" type="ORF">E2C01_035931</name>
</gene>
<dbReference type="EMBL" id="VSRR010005389">
    <property type="protein sequence ID" value="MPC42313.1"/>
    <property type="molecule type" value="Genomic_DNA"/>
</dbReference>
<comment type="caution">
    <text evidence="2">The sequence shown here is derived from an EMBL/GenBank/DDBJ whole genome shotgun (WGS) entry which is preliminary data.</text>
</comment>
<evidence type="ECO:0000256" key="1">
    <source>
        <dbReference type="SAM" id="SignalP"/>
    </source>
</evidence>
<dbReference type="AlphaFoldDB" id="A0A5B7FB21"/>
<proteinExistence type="predicted"/>
<protein>
    <recommendedName>
        <fullName evidence="4">Secreted protein</fullName>
    </recommendedName>
</protein>
<keyword evidence="3" id="KW-1185">Reference proteome</keyword>
<accession>A0A5B7FB21</accession>